<dbReference type="Pfam" id="PF02283">
    <property type="entry name" value="CobU"/>
    <property type="match status" value="1"/>
</dbReference>
<comment type="catalytic activity">
    <reaction evidence="1">
        <text>adenosylcob(III)inamide + ATP = adenosylcob(III)inamide phosphate + ADP + H(+)</text>
        <dbReference type="Rhea" id="RHEA:15769"/>
        <dbReference type="ChEBI" id="CHEBI:2480"/>
        <dbReference type="ChEBI" id="CHEBI:15378"/>
        <dbReference type="ChEBI" id="CHEBI:30616"/>
        <dbReference type="ChEBI" id="CHEBI:58502"/>
        <dbReference type="ChEBI" id="CHEBI:456216"/>
        <dbReference type="EC" id="2.7.1.156"/>
    </reaction>
</comment>
<dbReference type="GO" id="GO:0008820">
    <property type="term" value="F:cobinamide phosphate guanylyltransferase activity"/>
    <property type="evidence" value="ECO:0007669"/>
    <property type="project" value="UniProtKB-EC"/>
</dbReference>
<dbReference type="GO" id="GO:0043752">
    <property type="term" value="F:adenosylcobinamide kinase activity"/>
    <property type="evidence" value="ECO:0007669"/>
    <property type="project" value="UniProtKB-EC"/>
</dbReference>
<keyword evidence="15 19" id="KW-0342">GTP-binding</keyword>
<dbReference type="InterPro" id="IPR003203">
    <property type="entry name" value="CobU/CobP"/>
</dbReference>
<keyword evidence="14" id="KW-0067">ATP-binding</keyword>
<evidence type="ECO:0000256" key="19">
    <source>
        <dbReference type="PIRSR" id="PIRSR006135-2"/>
    </source>
</evidence>
<keyword evidence="21" id="KW-1185">Reference proteome</keyword>
<keyword evidence="13" id="KW-0418">Kinase</keyword>
<feature type="active site" description="GMP-histidine intermediate" evidence="18">
    <location>
        <position position="50"/>
    </location>
</feature>
<evidence type="ECO:0000256" key="12">
    <source>
        <dbReference type="ARBA" id="ARBA00022741"/>
    </source>
</evidence>
<keyword evidence="10" id="KW-0169">Cobalamin biosynthesis</keyword>
<accession>A0A1R4III6</accession>
<dbReference type="PANTHER" id="PTHR34848">
    <property type="match status" value="1"/>
</dbReference>
<evidence type="ECO:0000256" key="3">
    <source>
        <dbReference type="ARBA" id="ARBA00001522"/>
    </source>
</evidence>
<comment type="pathway">
    <text evidence="5">Cofactor biosynthesis; adenosylcobalamin biosynthesis; adenosylcobalamin from cob(II)yrinate a,c-diamide: step 6/7.</text>
</comment>
<evidence type="ECO:0000256" key="16">
    <source>
        <dbReference type="ARBA" id="ARBA00029570"/>
    </source>
</evidence>
<name>A0A1R4III6_9ACTN</name>
<proteinExistence type="inferred from homology"/>
<dbReference type="SUPFAM" id="SSF52540">
    <property type="entry name" value="P-loop containing nucleoside triphosphate hydrolases"/>
    <property type="match status" value="1"/>
</dbReference>
<dbReference type="GO" id="GO:0009236">
    <property type="term" value="P:cobalamin biosynthetic process"/>
    <property type="evidence" value="ECO:0007669"/>
    <property type="project" value="UniProtKB-UniPathway"/>
</dbReference>
<evidence type="ECO:0000256" key="11">
    <source>
        <dbReference type="ARBA" id="ARBA00022679"/>
    </source>
</evidence>
<comment type="catalytic activity">
    <reaction evidence="3">
        <text>adenosylcob(III)inamide + GTP = adenosylcob(III)inamide phosphate + GDP + H(+)</text>
        <dbReference type="Rhea" id="RHEA:15765"/>
        <dbReference type="ChEBI" id="CHEBI:2480"/>
        <dbReference type="ChEBI" id="CHEBI:15378"/>
        <dbReference type="ChEBI" id="CHEBI:37565"/>
        <dbReference type="ChEBI" id="CHEBI:58189"/>
        <dbReference type="ChEBI" id="CHEBI:58502"/>
        <dbReference type="EC" id="2.7.1.156"/>
    </reaction>
</comment>
<keyword evidence="11 20" id="KW-0808">Transferase</keyword>
<dbReference type="AlphaFoldDB" id="A0A1R4III6"/>
<feature type="binding site" evidence="19">
    <location>
        <position position="88"/>
    </location>
    <ligand>
        <name>GTP</name>
        <dbReference type="ChEBI" id="CHEBI:37565"/>
    </ligand>
</feature>
<evidence type="ECO:0000256" key="10">
    <source>
        <dbReference type="ARBA" id="ARBA00022573"/>
    </source>
</evidence>
<comment type="function">
    <text evidence="4">Catalyzes ATP-dependent phosphorylation of adenosylcobinamide and addition of GMP to adenosylcobinamide phosphate.</text>
</comment>
<dbReference type="UniPathway" id="UPA00148">
    <property type="reaction ID" value="UER00236"/>
</dbReference>
<evidence type="ECO:0000256" key="1">
    <source>
        <dbReference type="ARBA" id="ARBA00000312"/>
    </source>
</evidence>
<dbReference type="GO" id="GO:0005524">
    <property type="term" value="F:ATP binding"/>
    <property type="evidence" value="ECO:0007669"/>
    <property type="project" value="UniProtKB-KW"/>
</dbReference>
<keyword evidence="20" id="KW-0548">Nucleotidyltransferase</keyword>
<dbReference type="Proteomes" id="UP000188342">
    <property type="component" value="Unassembled WGS sequence"/>
</dbReference>
<evidence type="ECO:0000256" key="18">
    <source>
        <dbReference type="PIRSR" id="PIRSR006135-1"/>
    </source>
</evidence>
<dbReference type="EC" id="2.7.1.156" evidence="8"/>
<dbReference type="CDD" id="cd00544">
    <property type="entry name" value="CobU"/>
    <property type="match status" value="1"/>
</dbReference>
<evidence type="ECO:0000256" key="17">
    <source>
        <dbReference type="ARBA" id="ARBA00030571"/>
    </source>
</evidence>
<comment type="similarity">
    <text evidence="7">Belongs to the CobU/CobP family.</text>
</comment>
<feature type="binding site" evidence="19">
    <location>
        <begin position="32"/>
        <end position="34"/>
    </location>
    <ligand>
        <name>GTP</name>
        <dbReference type="ChEBI" id="CHEBI:37565"/>
    </ligand>
</feature>
<feature type="binding site" evidence="19">
    <location>
        <begin position="8"/>
        <end position="15"/>
    </location>
    <ligand>
        <name>GTP</name>
        <dbReference type="ChEBI" id="CHEBI:37565"/>
    </ligand>
</feature>
<dbReference type="InterPro" id="IPR027417">
    <property type="entry name" value="P-loop_NTPase"/>
</dbReference>
<evidence type="ECO:0000256" key="2">
    <source>
        <dbReference type="ARBA" id="ARBA00000711"/>
    </source>
</evidence>
<dbReference type="EMBL" id="FUKQ01000007">
    <property type="protein sequence ID" value="SJN19722.1"/>
    <property type="molecule type" value="Genomic_DNA"/>
</dbReference>
<evidence type="ECO:0000256" key="13">
    <source>
        <dbReference type="ARBA" id="ARBA00022777"/>
    </source>
</evidence>
<dbReference type="EC" id="2.7.7.62" evidence="9"/>
<evidence type="ECO:0000256" key="9">
    <source>
        <dbReference type="ARBA" id="ARBA00012523"/>
    </source>
</evidence>
<evidence type="ECO:0000256" key="6">
    <source>
        <dbReference type="ARBA" id="ARBA00005159"/>
    </source>
</evidence>
<gene>
    <name evidence="20" type="ORF">FM114_02140</name>
</gene>
<keyword evidence="12 19" id="KW-0547">Nucleotide-binding</keyword>
<reference evidence="20 21" key="1">
    <citation type="submission" date="2017-02" db="EMBL/GenBank/DDBJ databases">
        <authorList>
            <person name="Peterson S.W."/>
        </authorList>
    </citation>
    <scope>NUCLEOTIDE SEQUENCE [LARGE SCALE GENOMIC DNA]</scope>
    <source>
        <strain evidence="20 21">LSP_Lj1</strain>
    </source>
</reference>
<dbReference type="STRING" id="1255658.FM114_02140"/>
<organism evidence="20 21">
    <name type="scientific">Luteococcus japonicus LSP_Lj1</name>
    <dbReference type="NCBI Taxonomy" id="1255658"/>
    <lineage>
        <taxon>Bacteria</taxon>
        <taxon>Bacillati</taxon>
        <taxon>Actinomycetota</taxon>
        <taxon>Actinomycetes</taxon>
        <taxon>Propionibacteriales</taxon>
        <taxon>Propionibacteriaceae</taxon>
        <taxon>Luteococcus</taxon>
    </lineage>
</organism>
<dbReference type="Gene3D" id="3.40.50.300">
    <property type="entry name" value="P-loop containing nucleotide triphosphate hydrolases"/>
    <property type="match status" value="1"/>
</dbReference>
<evidence type="ECO:0000313" key="21">
    <source>
        <dbReference type="Proteomes" id="UP000188342"/>
    </source>
</evidence>
<evidence type="ECO:0000256" key="8">
    <source>
        <dbReference type="ARBA" id="ARBA00012016"/>
    </source>
</evidence>
<dbReference type="PIRSF" id="PIRSF006135">
    <property type="entry name" value="CobU"/>
    <property type="match status" value="1"/>
</dbReference>
<evidence type="ECO:0000256" key="14">
    <source>
        <dbReference type="ARBA" id="ARBA00022840"/>
    </source>
</evidence>
<protein>
    <recommendedName>
        <fullName evidence="16">Adenosylcobinamide kinase</fullName>
        <ecNumber evidence="8">2.7.1.156</ecNumber>
        <ecNumber evidence="9">2.7.7.62</ecNumber>
    </recommendedName>
    <alternativeName>
        <fullName evidence="17">Adenosylcobinamide-phosphate guanylyltransferase</fullName>
    </alternativeName>
</protein>
<evidence type="ECO:0000256" key="4">
    <source>
        <dbReference type="ARBA" id="ARBA00003889"/>
    </source>
</evidence>
<dbReference type="NCBIfam" id="NF004469">
    <property type="entry name" value="PRK05800.1"/>
    <property type="match status" value="1"/>
</dbReference>
<evidence type="ECO:0000256" key="7">
    <source>
        <dbReference type="ARBA" id="ARBA00007490"/>
    </source>
</evidence>
<dbReference type="GO" id="GO:0005525">
    <property type="term" value="F:GTP binding"/>
    <property type="evidence" value="ECO:0007669"/>
    <property type="project" value="UniProtKB-KW"/>
</dbReference>
<sequence>MMRTLVLGGARSGKSTHAEQLVMGAAAVDYVATSAVNPDDAEWVERIALHQARRPGHWRTLETADIASVLRTPSALSGEAVEPVVLVDCLGVWITRMMDECGIWEEPNSPAEPTSPAEPVEAPRARLQRRIDEVVAAVEQTRREVVFVSNEVGQGVVPAHWSGRFFRDQLGILNTRVAAACERVVFCTAGIPMTLKDAS</sequence>
<evidence type="ECO:0000256" key="5">
    <source>
        <dbReference type="ARBA" id="ARBA00004692"/>
    </source>
</evidence>
<comment type="catalytic activity">
    <reaction evidence="2">
        <text>adenosylcob(III)inamide phosphate + GTP + H(+) = adenosylcob(III)inamide-GDP + diphosphate</text>
        <dbReference type="Rhea" id="RHEA:22712"/>
        <dbReference type="ChEBI" id="CHEBI:15378"/>
        <dbReference type="ChEBI" id="CHEBI:33019"/>
        <dbReference type="ChEBI" id="CHEBI:37565"/>
        <dbReference type="ChEBI" id="CHEBI:58502"/>
        <dbReference type="ChEBI" id="CHEBI:60487"/>
        <dbReference type="EC" id="2.7.7.62"/>
    </reaction>
</comment>
<evidence type="ECO:0000313" key="20">
    <source>
        <dbReference type="EMBL" id="SJN19722.1"/>
    </source>
</evidence>
<comment type="pathway">
    <text evidence="6">Cofactor biosynthesis; adenosylcobalamin biosynthesis; adenosylcobalamin from cob(II)yrinate a,c-diamide: step 5/7.</text>
</comment>
<evidence type="ECO:0000256" key="15">
    <source>
        <dbReference type="ARBA" id="ARBA00023134"/>
    </source>
</evidence>
<dbReference type="PANTHER" id="PTHR34848:SF1">
    <property type="entry name" value="BIFUNCTIONAL ADENOSYLCOBALAMIN BIOSYNTHESIS PROTEIN COBU"/>
    <property type="match status" value="1"/>
</dbReference>
<feature type="binding site" evidence="19">
    <location>
        <position position="62"/>
    </location>
    <ligand>
        <name>GTP</name>
        <dbReference type="ChEBI" id="CHEBI:37565"/>
    </ligand>
</feature>